<gene>
    <name evidence="9" type="ORF">HYX28_09435</name>
</gene>
<dbReference type="InterPro" id="IPR037396">
    <property type="entry name" value="FMN_HAD"/>
</dbReference>
<evidence type="ECO:0000256" key="5">
    <source>
        <dbReference type="ARBA" id="ARBA00024042"/>
    </source>
</evidence>
<protein>
    <submittedName>
        <fullName evidence="9">Alpha-hydroxy-acid oxidizing protein</fullName>
    </submittedName>
</protein>
<dbReference type="SUPFAM" id="SSF51395">
    <property type="entry name" value="FMN-linked oxidoreductases"/>
    <property type="match status" value="1"/>
</dbReference>
<evidence type="ECO:0000313" key="9">
    <source>
        <dbReference type="EMBL" id="MBI2678990.1"/>
    </source>
</evidence>
<comment type="caution">
    <text evidence="9">The sequence shown here is derived from an EMBL/GenBank/DDBJ whole genome shotgun (WGS) entry which is preliminary data.</text>
</comment>
<feature type="binding site" evidence="7">
    <location>
        <position position="192"/>
    </location>
    <ligand>
        <name>FMN</name>
        <dbReference type="ChEBI" id="CHEBI:58210"/>
    </ligand>
</feature>
<feature type="domain" description="FMN hydroxy acid dehydrogenase" evidence="8">
    <location>
        <begin position="34"/>
        <end position="401"/>
    </location>
</feature>
<dbReference type="InterPro" id="IPR000262">
    <property type="entry name" value="FMN-dep_DH"/>
</dbReference>
<keyword evidence="2 7" id="KW-0285">Flavoprotein</keyword>
<feature type="binding site" evidence="7">
    <location>
        <position position="142"/>
    </location>
    <ligand>
        <name>FMN</name>
        <dbReference type="ChEBI" id="CHEBI:58210"/>
    </ligand>
</feature>
<keyword evidence="3 7" id="KW-0288">FMN</keyword>
<feature type="binding site" evidence="7">
    <location>
        <position position="166"/>
    </location>
    <ligand>
        <name>glyoxylate</name>
        <dbReference type="ChEBI" id="CHEBI:36655"/>
    </ligand>
</feature>
<keyword evidence="4" id="KW-0560">Oxidoreductase</keyword>
<feature type="binding site" evidence="7">
    <location>
        <position position="296"/>
    </location>
    <ligand>
        <name>FMN</name>
        <dbReference type="ChEBI" id="CHEBI:58210"/>
    </ligand>
</feature>
<dbReference type="Pfam" id="PF01070">
    <property type="entry name" value="FMN_dh"/>
    <property type="match status" value="1"/>
</dbReference>
<evidence type="ECO:0000256" key="2">
    <source>
        <dbReference type="ARBA" id="ARBA00022630"/>
    </source>
</evidence>
<evidence type="ECO:0000259" key="8">
    <source>
        <dbReference type="PROSITE" id="PS51349"/>
    </source>
</evidence>
<dbReference type="InterPro" id="IPR008259">
    <property type="entry name" value="FMN_hydac_DH_AS"/>
</dbReference>
<evidence type="ECO:0000256" key="3">
    <source>
        <dbReference type="ARBA" id="ARBA00022643"/>
    </source>
</evidence>
<evidence type="ECO:0000256" key="7">
    <source>
        <dbReference type="PIRSR" id="PIRSR000138-2"/>
    </source>
</evidence>
<feature type="binding site" evidence="7">
    <location>
        <begin position="352"/>
        <end position="353"/>
    </location>
    <ligand>
        <name>FMN</name>
        <dbReference type="ChEBI" id="CHEBI:58210"/>
    </ligand>
</feature>
<organism evidence="9 10">
    <name type="scientific">Candidatus Korobacter versatilis</name>
    <dbReference type="NCBI Taxonomy" id="658062"/>
    <lineage>
        <taxon>Bacteria</taxon>
        <taxon>Pseudomonadati</taxon>
        <taxon>Acidobacteriota</taxon>
        <taxon>Terriglobia</taxon>
        <taxon>Terriglobales</taxon>
        <taxon>Candidatus Korobacteraceae</taxon>
        <taxon>Candidatus Korobacter</taxon>
    </lineage>
</organism>
<feature type="binding site" evidence="7">
    <location>
        <position position="274"/>
    </location>
    <ligand>
        <name>FMN</name>
        <dbReference type="ChEBI" id="CHEBI:58210"/>
    </ligand>
</feature>
<dbReference type="InterPro" id="IPR013785">
    <property type="entry name" value="Aldolase_TIM"/>
</dbReference>
<feature type="binding site" evidence="7">
    <location>
        <position position="60"/>
    </location>
    <ligand>
        <name>glyoxylate</name>
        <dbReference type="ChEBI" id="CHEBI:36655"/>
    </ligand>
</feature>
<dbReference type="PROSITE" id="PS00557">
    <property type="entry name" value="FMN_HYDROXY_ACID_DH_1"/>
    <property type="match status" value="1"/>
</dbReference>
<evidence type="ECO:0000256" key="4">
    <source>
        <dbReference type="ARBA" id="ARBA00023002"/>
    </source>
</evidence>
<feature type="binding site" evidence="7">
    <location>
        <position position="301"/>
    </location>
    <ligand>
        <name>glyoxylate</name>
        <dbReference type="ChEBI" id="CHEBI:36655"/>
    </ligand>
</feature>
<evidence type="ECO:0000256" key="6">
    <source>
        <dbReference type="PIRSR" id="PIRSR000138-1"/>
    </source>
</evidence>
<dbReference type="CDD" id="cd03332">
    <property type="entry name" value="LMO_FMN"/>
    <property type="match status" value="1"/>
</dbReference>
<dbReference type="PANTHER" id="PTHR10578:SF143">
    <property type="entry name" value="FMN-DEPENDENT ALPHA-HYDROXY ACID DEHYDROGENASE PB1A11.03"/>
    <property type="match status" value="1"/>
</dbReference>
<dbReference type="Proteomes" id="UP000779809">
    <property type="component" value="Unassembled WGS sequence"/>
</dbReference>
<dbReference type="InterPro" id="IPR037350">
    <property type="entry name" value="LMO_FMN"/>
</dbReference>
<feature type="binding site" evidence="7">
    <location>
        <position position="164"/>
    </location>
    <ligand>
        <name>FMN</name>
        <dbReference type="ChEBI" id="CHEBI:58210"/>
    </ligand>
</feature>
<dbReference type="EMBL" id="JACPNR010000011">
    <property type="protein sequence ID" value="MBI2678990.1"/>
    <property type="molecule type" value="Genomic_DNA"/>
</dbReference>
<dbReference type="FunFam" id="3.20.20.70:FF:000029">
    <property type="entry name" value="L-lactate dehydrogenase"/>
    <property type="match status" value="1"/>
</dbReference>
<dbReference type="GO" id="GO:0016614">
    <property type="term" value="F:oxidoreductase activity, acting on CH-OH group of donors"/>
    <property type="evidence" value="ECO:0007669"/>
    <property type="project" value="UniProtKB-ARBA"/>
</dbReference>
<comment type="similarity">
    <text evidence="5">Belongs to the FMN-dependent alpha-hydroxy acid dehydrogenase family.</text>
</comment>
<dbReference type="InterPro" id="IPR012133">
    <property type="entry name" value="Alpha-hydoxy_acid_DH_FMN"/>
</dbReference>
<dbReference type="GO" id="GO:0010181">
    <property type="term" value="F:FMN binding"/>
    <property type="evidence" value="ECO:0007669"/>
    <property type="project" value="InterPro"/>
</dbReference>
<feature type="active site" description="Proton acceptor" evidence="6">
    <location>
        <position position="298"/>
    </location>
</feature>
<feature type="binding site" evidence="7">
    <location>
        <begin position="329"/>
        <end position="333"/>
    </location>
    <ligand>
        <name>FMN</name>
        <dbReference type="ChEBI" id="CHEBI:58210"/>
    </ligand>
</feature>
<dbReference type="PANTHER" id="PTHR10578">
    <property type="entry name" value="S -2-HYDROXY-ACID OXIDASE-RELATED"/>
    <property type="match status" value="1"/>
</dbReference>
<proteinExistence type="inferred from homology"/>
<comment type="cofactor">
    <cofactor evidence="1">
        <name>FMN</name>
        <dbReference type="ChEBI" id="CHEBI:58210"/>
    </cofactor>
</comment>
<name>A0A932EPN1_9BACT</name>
<feature type="binding site" evidence="7">
    <location>
        <position position="298"/>
    </location>
    <ligand>
        <name>glyoxylate</name>
        <dbReference type="ChEBI" id="CHEBI:36655"/>
    </ligand>
</feature>
<feature type="binding site" evidence="7">
    <location>
        <position position="201"/>
    </location>
    <ligand>
        <name>glyoxylate</name>
        <dbReference type="ChEBI" id="CHEBI:36655"/>
    </ligand>
</feature>
<accession>A0A932EPN1</accession>
<evidence type="ECO:0000256" key="1">
    <source>
        <dbReference type="ARBA" id="ARBA00001917"/>
    </source>
</evidence>
<dbReference type="PROSITE" id="PS51349">
    <property type="entry name" value="FMN_HYDROXY_ACID_DH_2"/>
    <property type="match status" value="1"/>
</dbReference>
<dbReference type="Gene3D" id="3.20.20.70">
    <property type="entry name" value="Aldolase class I"/>
    <property type="match status" value="1"/>
</dbReference>
<evidence type="ECO:0000313" key="10">
    <source>
        <dbReference type="Proteomes" id="UP000779809"/>
    </source>
</evidence>
<dbReference type="PIRSF" id="PIRSF000138">
    <property type="entry name" value="Al-hdrx_acd_dh"/>
    <property type="match status" value="1"/>
</dbReference>
<feature type="binding site" evidence="7">
    <location>
        <begin position="113"/>
        <end position="115"/>
    </location>
    <ligand>
        <name>FMN</name>
        <dbReference type="ChEBI" id="CHEBI:58210"/>
    </ligand>
</feature>
<dbReference type="AlphaFoldDB" id="A0A932EPN1"/>
<sequence length="401" mass="43424">MSSADVSKQAGLQGKLKNGAERQAEIYVAGVKGLKPRVPTRLDVLEQRAKEVLKPEAYDYVAGSAGSEDTYRANLEAFRRWRIVPHMLHNVEHRDHSIELWNSKLPAPVALAPVGVQGIIHKDAEIGTGRAAASLGVPFTLSTVSSRSIEDVAKAMGDATRWFQLYWAQHPEITASFLARAERAGYSAVLVTLDTTILAWRPRDLDHAYLPFLTAEGLANYYSDPVFCSELKCKPEENRTAAVKLWKSIFSNTRLTWDDIAWLRAHTRLPIILKGIVRGDDAARAVDHGVDGIVVSNHGGRQVDGAIATLEALPGVLEAVGGKMPVLLDSGIRRGADALKALALGAKAVLLGRPYIYGLAVAGEDGVREVVENFVADFDLTMALSGYTGVSELSPAALVRD</sequence>
<reference evidence="9" key="1">
    <citation type="submission" date="2020-07" db="EMBL/GenBank/DDBJ databases">
        <title>Huge and variable diversity of episymbiotic CPR bacteria and DPANN archaea in groundwater ecosystems.</title>
        <authorList>
            <person name="He C.Y."/>
            <person name="Keren R."/>
            <person name="Whittaker M."/>
            <person name="Farag I.F."/>
            <person name="Doudna J."/>
            <person name="Cate J.H.D."/>
            <person name="Banfield J.F."/>
        </authorList>
    </citation>
    <scope>NUCLEOTIDE SEQUENCE</scope>
    <source>
        <strain evidence="9">NC_groundwater_580_Pr5_B-0.1um_64_19</strain>
    </source>
</reference>